<organism evidence="9 10">
    <name type="scientific">Bradyrhizobium valentinum</name>
    <dbReference type="NCBI Taxonomy" id="1518501"/>
    <lineage>
        <taxon>Bacteria</taxon>
        <taxon>Pseudomonadati</taxon>
        <taxon>Pseudomonadota</taxon>
        <taxon>Alphaproteobacteria</taxon>
        <taxon>Hyphomicrobiales</taxon>
        <taxon>Nitrobacteraceae</taxon>
        <taxon>Bradyrhizobium</taxon>
    </lineage>
</organism>
<comment type="similarity">
    <text evidence="1">Belongs to the catalase family.</text>
</comment>
<dbReference type="GO" id="GO:0046872">
    <property type="term" value="F:metal ion binding"/>
    <property type="evidence" value="ECO:0007669"/>
    <property type="project" value="UniProtKB-KW"/>
</dbReference>
<protein>
    <recommendedName>
        <fullName evidence="2">catalase</fullName>
        <ecNumber evidence="2">1.11.1.6</ecNumber>
    </recommendedName>
</protein>
<evidence type="ECO:0000256" key="5">
    <source>
        <dbReference type="ARBA" id="ARBA00022723"/>
    </source>
</evidence>
<dbReference type="PANTHER" id="PTHR11465:SF9">
    <property type="entry name" value="CATALASE"/>
    <property type="match status" value="1"/>
</dbReference>
<gene>
    <name evidence="9" type="ORF">CP49_30145</name>
</gene>
<keyword evidence="4" id="KW-0349">Heme</keyword>
<dbReference type="GO" id="GO:0042744">
    <property type="term" value="P:hydrogen peroxide catabolic process"/>
    <property type="evidence" value="ECO:0007669"/>
    <property type="project" value="TreeGrafter"/>
</dbReference>
<dbReference type="PANTHER" id="PTHR11465">
    <property type="entry name" value="CATALASE"/>
    <property type="match status" value="1"/>
</dbReference>
<dbReference type="InterPro" id="IPR011614">
    <property type="entry name" value="Catalase_core"/>
</dbReference>
<dbReference type="EMBL" id="LLXX01000179">
    <property type="protein sequence ID" value="KRQ98094.1"/>
    <property type="molecule type" value="Genomic_DNA"/>
</dbReference>
<evidence type="ECO:0000256" key="2">
    <source>
        <dbReference type="ARBA" id="ARBA00012314"/>
    </source>
</evidence>
<accession>A0A0R3KX50</accession>
<keyword evidence="3" id="KW-0575">Peroxidase</keyword>
<proteinExistence type="inferred from homology"/>
<dbReference type="EC" id="1.11.1.6" evidence="2"/>
<keyword evidence="10" id="KW-1185">Reference proteome</keyword>
<dbReference type="AlphaFoldDB" id="A0A0R3KX50"/>
<dbReference type="GO" id="GO:0042542">
    <property type="term" value="P:response to hydrogen peroxide"/>
    <property type="evidence" value="ECO:0007669"/>
    <property type="project" value="TreeGrafter"/>
</dbReference>
<evidence type="ECO:0000256" key="6">
    <source>
        <dbReference type="ARBA" id="ARBA00023002"/>
    </source>
</evidence>
<keyword evidence="5" id="KW-0479">Metal-binding</keyword>
<dbReference type="Gene3D" id="2.40.180.10">
    <property type="entry name" value="Catalase core domain"/>
    <property type="match status" value="1"/>
</dbReference>
<evidence type="ECO:0000313" key="10">
    <source>
        <dbReference type="Proteomes" id="UP000051913"/>
    </source>
</evidence>
<evidence type="ECO:0000256" key="1">
    <source>
        <dbReference type="ARBA" id="ARBA00005329"/>
    </source>
</evidence>
<dbReference type="Proteomes" id="UP000051913">
    <property type="component" value="Unassembled WGS sequence"/>
</dbReference>
<dbReference type="GO" id="GO:0004096">
    <property type="term" value="F:catalase activity"/>
    <property type="evidence" value="ECO:0007669"/>
    <property type="project" value="InterPro"/>
</dbReference>
<evidence type="ECO:0000256" key="7">
    <source>
        <dbReference type="ARBA" id="ARBA00023004"/>
    </source>
</evidence>
<evidence type="ECO:0000256" key="4">
    <source>
        <dbReference type="ARBA" id="ARBA00022617"/>
    </source>
</evidence>
<dbReference type="RefSeq" id="WP_057854284.1">
    <property type="nucleotide sequence ID" value="NZ_LLXX01000179.1"/>
</dbReference>
<feature type="domain" description="Catalase core" evidence="8">
    <location>
        <begin position="9"/>
        <end position="281"/>
    </location>
</feature>
<dbReference type="InterPro" id="IPR020835">
    <property type="entry name" value="Catalase_sf"/>
</dbReference>
<dbReference type="PROSITE" id="PS51402">
    <property type="entry name" value="CATALASE_3"/>
    <property type="match status" value="1"/>
</dbReference>
<reference evidence="9 10" key="1">
    <citation type="submission" date="2014-03" db="EMBL/GenBank/DDBJ databases">
        <title>Bradyrhizobium valentinum sp. nov., isolated from effective nodules of Lupinus mariae-josephae, a lupine endemic of basic-lime soils in Eastern Spain.</title>
        <authorList>
            <person name="Duran D."/>
            <person name="Rey L."/>
            <person name="Navarro A."/>
            <person name="Busquets A."/>
            <person name="Imperial J."/>
            <person name="Ruiz-Argueso T."/>
        </authorList>
    </citation>
    <scope>NUCLEOTIDE SEQUENCE [LARGE SCALE GENOMIC DNA]</scope>
    <source>
        <strain evidence="9 10">LmjM3</strain>
    </source>
</reference>
<sequence length="288" mass="31498">MTVRSPKLRASFAKGRCVRGTYIPSDRAEEITRSLSFTRPSRVLARFSVGDGNPKAADADNFVLRGFSFRLGEIDQRSNILTQSAPVHDARTLEAMLAFPKARIPGPNGKPNAKKIKAFSSANPETLRRAKYLAEQPLRGSFARTTYWGVHAFPAVNAKGETRFIKFKVEPVGTAVTPTADEARATSADFLKHDLDLRIAARDVRFSVMALLGCPSDPVMDVTVRWPDEDTREAVRLGTIVITGVEADEACDEPVFNPANLAEGIGYPPDEIFAARCATYAISQPTAR</sequence>
<comment type="caution">
    <text evidence="9">The sequence shown here is derived from an EMBL/GenBank/DDBJ whole genome shotgun (WGS) entry which is preliminary data.</text>
</comment>
<keyword evidence="6" id="KW-0560">Oxidoreductase</keyword>
<keyword evidence="7" id="KW-0408">Iron</keyword>
<dbReference type="SUPFAM" id="SSF56634">
    <property type="entry name" value="Heme-dependent catalase-like"/>
    <property type="match status" value="1"/>
</dbReference>
<dbReference type="GO" id="GO:0020037">
    <property type="term" value="F:heme binding"/>
    <property type="evidence" value="ECO:0007669"/>
    <property type="project" value="InterPro"/>
</dbReference>
<evidence type="ECO:0000259" key="8">
    <source>
        <dbReference type="Pfam" id="PF00199"/>
    </source>
</evidence>
<dbReference type="Gene3D" id="1.20.1280.120">
    <property type="match status" value="1"/>
</dbReference>
<evidence type="ECO:0000256" key="3">
    <source>
        <dbReference type="ARBA" id="ARBA00022559"/>
    </source>
</evidence>
<dbReference type="Pfam" id="PF00199">
    <property type="entry name" value="Catalase"/>
    <property type="match status" value="1"/>
</dbReference>
<name>A0A0R3KX50_9BRAD</name>
<dbReference type="GO" id="GO:0005737">
    <property type="term" value="C:cytoplasm"/>
    <property type="evidence" value="ECO:0007669"/>
    <property type="project" value="TreeGrafter"/>
</dbReference>
<dbReference type="InterPro" id="IPR018028">
    <property type="entry name" value="Catalase"/>
</dbReference>
<evidence type="ECO:0000313" key="9">
    <source>
        <dbReference type="EMBL" id="KRQ98094.1"/>
    </source>
</evidence>